<evidence type="ECO:0000256" key="7">
    <source>
        <dbReference type="ARBA" id="ARBA00022737"/>
    </source>
</evidence>
<evidence type="ECO:0000313" key="18">
    <source>
        <dbReference type="Proteomes" id="UP000265200"/>
    </source>
</evidence>
<reference evidence="17 18" key="2">
    <citation type="submission" date="2017-04" db="EMBL/GenBank/DDBJ databases">
        <title>CpG methylation of centromeres and impact of large insertions on vertebrate speciation.</title>
        <authorList>
            <person name="Ichikawa K."/>
            <person name="Yoshimura J."/>
            <person name="Morishita S."/>
        </authorList>
    </citation>
    <scope>NUCLEOTIDE SEQUENCE</scope>
    <source>
        <strain evidence="17 18">HSOK</strain>
    </source>
</reference>
<dbReference type="FunFam" id="2.60.40.10:FF:000287">
    <property type="entry name" value="Prolactin receptor"/>
    <property type="match status" value="1"/>
</dbReference>
<evidence type="ECO:0000313" key="17">
    <source>
        <dbReference type="Ensembl" id="ENSORLP00015010708.1"/>
    </source>
</evidence>
<evidence type="ECO:0000256" key="3">
    <source>
        <dbReference type="ARBA" id="ARBA00019818"/>
    </source>
</evidence>
<evidence type="ECO:0000256" key="14">
    <source>
        <dbReference type="SAM" id="MobiDB-lite"/>
    </source>
</evidence>
<evidence type="ECO:0000256" key="12">
    <source>
        <dbReference type="ARBA" id="ARBA00023170"/>
    </source>
</evidence>
<organism evidence="17 18">
    <name type="scientific">Oryzias latipes</name>
    <name type="common">Japanese rice fish</name>
    <name type="synonym">Japanese killifish</name>
    <dbReference type="NCBI Taxonomy" id="8090"/>
    <lineage>
        <taxon>Eukaryota</taxon>
        <taxon>Metazoa</taxon>
        <taxon>Chordata</taxon>
        <taxon>Craniata</taxon>
        <taxon>Vertebrata</taxon>
        <taxon>Euteleostomi</taxon>
        <taxon>Actinopterygii</taxon>
        <taxon>Neopterygii</taxon>
        <taxon>Teleostei</taxon>
        <taxon>Neoteleostei</taxon>
        <taxon>Acanthomorphata</taxon>
        <taxon>Ovalentaria</taxon>
        <taxon>Atherinomorphae</taxon>
        <taxon>Beloniformes</taxon>
        <taxon>Adrianichthyidae</taxon>
        <taxon>Oryziinae</taxon>
        <taxon>Oryzias</taxon>
    </lineage>
</organism>
<evidence type="ECO:0000256" key="1">
    <source>
        <dbReference type="ARBA" id="ARBA00004479"/>
    </source>
</evidence>
<dbReference type="InterPro" id="IPR036116">
    <property type="entry name" value="FN3_sf"/>
</dbReference>
<dbReference type="PROSITE" id="PS50853">
    <property type="entry name" value="FN3"/>
    <property type="match status" value="2"/>
</dbReference>
<dbReference type="SUPFAM" id="SSF49265">
    <property type="entry name" value="Fibronectin type III"/>
    <property type="match status" value="2"/>
</dbReference>
<keyword evidence="4 15" id="KW-0812">Transmembrane</keyword>
<reference evidence="17" key="4">
    <citation type="submission" date="2025-09" db="UniProtKB">
        <authorList>
            <consortium name="Ensembl"/>
        </authorList>
    </citation>
    <scope>IDENTIFICATION</scope>
    <source>
        <strain evidence="17">HSOK</strain>
    </source>
</reference>
<keyword evidence="7" id="KW-0677">Repeat</keyword>
<evidence type="ECO:0000256" key="9">
    <source>
        <dbReference type="ARBA" id="ARBA00022989"/>
    </source>
</evidence>
<reference key="1">
    <citation type="journal article" date="2007" name="Nature">
        <title>The medaka draft genome and insights into vertebrate genome evolution.</title>
        <authorList>
            <person name="Kasahara M."/>
            <person name="Naruse K."/>
            <person name="Sasaki S."/>
            <person name="Nakatani Y."/>
            <person name="Qu W."/>
            <person name="Ahsan B."/>
            <person name="Yamada T."/>
            <person name="Nagayasu Y."/>
            <person name="Doi K."/>
            <person name="Kasai Y."/>
            <person name="Jindo T."/>
            <person name="Kobayashi D."/>
            <person name="Shimada A."/>
            <person name="Toyoda A."/>
            <person name="Kuroki Y."/>
            <person name="Fujiyama A."/>
            <person name="Sasaki T."/>
            <person name="Shimizu A."/>
            <person name="Asakawa S."/>
            <person name="Shimizu N."/>
            <person name="Hashimoto S."/>
            <person name="Yang J."/>
            <person name="Lee Y."/>
            <person name="Matsushima K."/>
            <person name="Sugano S."/>
            <person name="Sakaizumi M."/>
            <person name="Narita T."/>
            <person name="Ohishi K."/>
            <person name="Haga S."/>
            <person name="Ohta F."/>
            <person name="Nomoto H."/>
            <person name="Nogata K."/>
            <person name="Morishita T."/>
            <person name="Endo T."/>
            <person name="Shin-I T."/>
            <person name="Takeda H."/>
            <person name="Morishita S."/>
            <person name="Kohara Y."/>
        </authorList>
    </citation>
    <scope>NUCLEOTIDE SEQUENCE [LARGE SCALE GENOMIC DNA]</scope>
    <source>
        <strain>Hd-rR</strain>
    </source>
</reference>
<comment type="similarity">
    <text evidence="2">Belongs to the type I cytokine receptor family. Type 1 subfamily.</text>
</comment>
<evidence type="ECO:0000256" key="4">
    <source>
        <dbReference type="ARBA" id="ARBA00022692"/>
    </source>
</evidence>
<evidence type="ECO:0000259" key="16">
    <source>
        <dbReference type="PROSITE" id="PS50853"/>
    </source>
</evidence>
<feature type="compositionally biased region" description="Polar residues" evidence="14">
    <location>
        <begin position="367"/>
        <end position="376"/>
    </location>
</feature>
<dbReference type="FunFam" id="2.60.40.10:FF:000358">
    <property type="entry name" value="Prolactin receptor"/>
    <property type="match status" value="1"/>
</dbReference>
<keyword evidence="5" id="KW-0479">Metal-binding</keyword>
<keyword evidence="6" id="KW-0732">Signal</keyword>
<dbReference type="SMART" id="SM00060">
    <property type="entry name" value="FN3"/>
    <property type="match status" value="2"/>
</dbReference>
<evidence type="ECO:0000256" key="15">
    <source>
        <dbReference type="SAM" id="Phobius"/>
    </source>
</evidence>
<feature type="transmembrane region" description="Helical" evidence="15">
    <location>
        <begin position="238"/>
        <end position="257"/>
    </location>
</feature>
<proteinExistence type="inferred from homology"/>
<evidence type="ECO:0000256" key="2">
    <source>
        <dbReference type="ARBA" id="ARBA00007885"/>
    </source>
</evidence>
<dbReference type="CDD" id="cd00063">
    <property type="entry name" value="FN3"/>
    <property type="match status" value="2"/>
</dbReference>
<keyword evidence="11" id="KW-1015">Disulfide bond</keyword>
<dbReference type="InterPro" id="IPR013783">
    <property type="entry name" value="Ig-like_fold"/>
</dbReference>
<dbReference type="PANTHER" id="PTHR23037:SF46">
    <property type="entry name" value="INTERLEUKIN 5 RECEPTOR SUBUNIT ALPHA"/>
    <property type="match status" value="1"/>
</dbReference>
<dbReference type="Ensembl" id="ENSORLT00015017360.1">
    <property type="protein sequence ID" value="ENSORLP00015010708.1"/>
    <property type="gene ID" value="ENSORLG00015011544.1"/>
</dbReference>
<dbReference type="InterPro" id="IPR015152">
    <property type="entry name" value="Growth/epo_recpt_lig-bind"/>
</dbReference>
<comment type="subcellular location">
    <subcellularLocation>
        <location evidence="1">Membrane</location>
        <topology evidence="1">Single-pass type I membrane protein</topology>
    </subcellularLocation>
</comment>
<dbReference type="GO" id="GO:0046872">
    <property type="term" value="F:metal ion binding"/>
    <property type="evidence" value="ECO:0007669"/>
    <property type="project" value="UniProtKB-KW"/>
</dbReference>
<evidence type="ECO:0000256" key="8">
    <source>
        <dbReference type="ARBA" id="ARBA00022833"/>
    </source>
</evidence>
<accession>A0A3P9HSJ7</accession>
<evidence type="ECO:0000256" key="5">
    <source>
        <dbReference type="ARBA" id="ARBA00022723"/>
    </source>
</evidence>
<dbReference type="Gene3D" id="2.60.40.10">
    <property type="entry name" value="Immunoglobulins"/>
    <property type="match status" value="2"/>
</dbReference>
<reference evidence="17" key="3">
    <citation type="submission" date="2025-08" db="UniProtKB">
        <authorList>
            <consortium name="Ensembl"/>
        </authorList>
    </citation>
    <scope>IDENTIFICATION</scope>
    <source>
        <strain evidence="17">HSOK</strain>
    </source>
</reference>
<evidence type="ECO:0000256" key="11">
    <source>
        <dbReference type="ARBA" id="ARBA00023157"/>
    </source>
</evidence>
<sequence length="635" mass="72153">MLGNKIKKLEGVVTMGPLIYFLCVFEGYSVPGKPTLTRCRSPEKETFTCWWEPGSDGGLPTTYKLYYRKEGSEKEYQCTDYHTGGKNSCFFNKNDTSIWVNYNITVVATNALGQALSEPLNIDVYYIVEPNPPENLKVTIQNDKGWPFLRASWDPPTKADTRSGWITLIYELRIKLEEEDEWEIHHVGQQKVFNIFGLQSEGTYVIQIRCKPDHGFWSEWSEDVQVLVPNYFPNKRSAWVLVMVFSGMVFLILSWLLHINSRNLKHCILPPVPGPKIKGFDQKLHKSGKSVDAFKSLDVPDFPHHTFSKSEDLLVEYIEVYVPEEQELMLEKSNHLHNGCLKSESSVSDCDSGRGSCDSHTLLLDKSGQQTDTQDSPTDEQRHGEALQGENLAYTHQDMVSPDMSAGRVKTWPSVFSPLPQNRSTVDQTSSIEIAKQHCLSDSLLPSDFLTPYHSPPGHCTREHLGSNYWEFDFGNKQPHLTQRQTEACHQIQAHSEININTGVKAEPAAQKFPTPRSNEYVEVQRINEEDSVVLRPVASNYDKLFEMQQGEDYSRVKGVDSDNVLLLLQKEAMEEEMNMCPCEQLTDTTDAHYTTFATSPEKPTACTHPTPQPLEERVVNGYVDTATMFTMPPY</sequence>
<dbReference type="AlphaFoldDB" id="A0A3P9HSJ7"/>
<keyword evidence="9 15" id="KW-1133">Transmembrane helix</keyword>
<evidence type="ECO:0000256" key="10">
    <source>
        <dbReference type="ARBA" id="ARBA00023136"/>
    </source>
</evidence>
<keyword evidence="13" id="KW-0325">Glycoprotein</keyword>
<evidence type="ECO:0000256" key="13">
    <source>
        <dbReference type="ARBA" id="ARBA00023180"/>
    </source>
</evidence>
<dbReference type="PANTHER" id="PTHR23037">
    <property type="entry name" value="CYTOKINE RECEPTOR"/>
    <property type="match status" value="1"/>
</dbReference>
<dbReference type="GO" id="GO:0016020">
    <property type="term" value="C:membrane"/>
    <property type="evidence" value="ECO:0007669"/>
    <property type="project" value="UniProtKB-SubCell"/>
</dbReference>
<keyword evidence="10 15" id="KW-0472">Membrane</keyword>
<dbReference type="InterPro" id="IPR003961">
    <property type="entry name" value="FN3_dom"/>
</dbReference>
<feature type="region of interest" description="Disordered" evidence="14">
    <location>
        <begin position="361"/>
        <end position="384"/>
    </location>
</feature>
<name>A0A3P9HSJ7_ORYLA</name>
<evidence type="ECO:0000256" key="6">
    <source>
        <dbReference type="ARBA" id="ARBA00022729"/>
    </source>
</evidence>
<dbReference type="Pfam" id="PF09067">
    <property type="entry name" value="EpoR_lig-bind"/>
    <property type="match status" value="1"/>
</dbReference>
<dbReference type="Proteomes" id="UP000265200">
    <property type="component" value="Chromosome 12"/>
</dbReference>
<feature type="domain" description="Fibronectin type-III" evidence="16">
    <location>
        <begin position="132"/>
        <end position="231"/>
    </location>
</feature>
<keyword evidence="8" id="KW-0862">Zinc</keyword>
<feature type="domain" description="Fibronectin type-III" evidence="16">
    <location>
        <begin position="30"/>
        <end position="130"/>
    </location>
</feature>
<keyword evidence="12" id="KW-0675">Receptor</keyword>
<protein>
    <recommendedName>
        <fullName evidence="3">Prolactin receptor</fullName>
    </recommendedName>
</protein>